<sequence length="98" mass="10914">MSYRTSFGSSGITLVLLFAVGSSSIYAFSRDPLEVEDSACISTLAITALKCSRSSLSFLRTMALSQSLWYSIQLLQHAMSRKCVKTRTVHFLLRTVIR</sequence>
<name>A0A0K8R5C4_IXORI</name>
<dbReference type="EMBL" id="GADI01007557">
    <property type="protein sequence ID" value="JAA66251.1"/>
    <property type="molecule type" value="mRNA"/>
</dbReference>
<accession>A0A0K8R5C4</accession>
<reference evidence="1" key="1">
    <citation type="submission" date="2012-12" db="EMBL/GenBank/DDBJ databases">
        <title>Identification and characterization of a phenylalanine ammonia-lyase gene family in Isatis indigotica Fort.</title>
        <authorList>
            <person name="Liu Q."/>
            <person name="Chen J."/>
            <person name="Zhou X."/>
            <person name="Di P."/>
            <person name="Xiao Y."/>
            <person name="Xuan H."/>
            <person name="Zhang L."/>
            <person name="Chen W."/>
        </authorList>
    </citation>
    <scope>NUCLEOTIDE SEQUENCE</scope>
    <source>
        <tissue evidence="1">Salivary gland</tissue>
    </source>
</reference>
<organism evidence="1">
    <name type="scientific">Ixodes ricinus</name>
    <name type="common">Common tick</name>
    <name type="synonym">Acarus ricinus</name>
    <dbReference type="NCBI Taxonomy" id="34613"/>
    <lineage>
        <taxon>Eukaryota</taxon>
        <taxon>Metazoa</taxon>
        <taxon>Ecdysozoa</taxon>
        <taxon>Arthropoda</taxon>
        <taxon>Chelicerata</taxon>
        <taxon>Arachnida</taxon>
        <taxon>Acari</taxon>
        <taxon>Parasitiformes</taxon>
        <taxon>Ixodida</taxon>
        <taxon>Ixodoidea</taxon>
        <taxon>Ixodidae</taxon>
        <taxon>Ixodinae</taxon>
        <taxon>Ixodes</taxon>
    </lineage>
</organism>
<protein>
    <submittedName>
        <fullName evidence="1">Putative piggybac</fullName>
    </submittedName>
</protein>
<dbReference type="AlphaFoldDB" id="A0A0K8R5C4"/>
<proteinExistence type="evidence at transcript level"/>
<evidence type="ECO:0000313" key="1">
    <source>
        <dbReference type="EMBL" id="JAA66251.1"/>
    </source>
</evidence>